<dbReference type="Proteomes" id="UP000045039">
    <property type="component" value="Unassembled WGS sequence"/>
</dbReference>
<dbReference type="PANTHER" id="PTHR11264">
    <property type="entry name" value="URACIL-DNA GLYCOSYLASE"/>
    <property type="match status" value="1"/>
</dbReference>
<dbReference type="EMBL" id="RXTL01000029">
    <property type="protein sequence ID" value="RTS42834.1"/>
    <property type="molecule type" value="Genomic_DNA"/>
</dbReference>
<dbReference type="InterPro" id="IPR036895">
    <property type="entry name" value="Uracil-DNA_glycosylase-like_sf"/>
</dbReference>
<dbReference type="EMBL" id="RBSQ01001399">
    <property type="protein sequence ID" value="RMS44687.1"/>
    <property type="molecule type" value="Genomic_DNA"/>
</dbReference>
<dbReference type="Proteomes" id="UP000644192">
    <property type="component" value="Unassembled WGS sequence"/>
</dbReference>
<dbReference type="Proteomes" id="UP000284767">
    <property type="component" value="Unassembled WGS sequence"/>
</dbReference>
<dbReference type="FunFam" id="3.40.470.10:FF:000001">
    <property type="entry name" value="Uracil-DNA glycosylase"/>
    <property type="match status" value="1"/>
</dbReference>
<dbReference type="RefSeq" id="WP_003106436.1">
    <property type="nucleotide sequence ID" value="NZ_AP014651.1"/>
</dbReference>
<feature type="active site" description="Proton acceptor" evidence="9 10">
    <location>
        <position position="71"/>
    </location>
</feature>
<evidence type="ECO:0000256" key="7">
    <source>
        <dbReference type="ARBA" id="ARBA00022801"/>
    </source>
</evidence>
<comment type="catalytic activity">
    <reaction evidence="1 9 11">
        <text>Hydrolyzes single-stranded DNA or mismatched double-stranded DNA and polynucleotides, releasing free uracil.</text>
        <dbReference type="EC" id="3.2.2.27"/>
    </reaction>
</comment>
<dbReference type="EMBL" id="WXZT01000046">
    <property type="protein sequence ID" value="MZZ17273.1"/>
    <property type="molecule type" value="Genomic_DNA"/>
</dbReference>
<evidence type="ECO:0000313" key="19">
    <source>
        <dbReference type="EMBL" id="RTS42834.1"/>
    </source>
</evidence>
<dbReference type="GO" id="GO:0005737">
    <property type="term" value="C:cytoplasm"/>
    <property type="evidence" value="ECO:0007669"/>
    <property type="project" value="UniProtKB-SubCell"/>
</dbReference>
<evidence type="ECO:0000256" key="10">
    <source>
        <dbReference type="PROSITE-ProRule" id="PRU10072"/>
    </source>
</evidence>
<evidence type="ECO:0000313" key="23">
    <source>
        <dbReference type="Proteomes" id="UP000270834"/>
    </source>
</evidence>
<evidence type="ECO:0000256" key="4">
    <source>
        <dbReference type="ARBA" id="ARBA00012030"/>
    </source>
</evidence>
<dbReference type="GO" id="GO:0004844">
    <property type="term" value="F:uracil DNA N-glycosylase activity"/>
    <property type="evidence" value="ECO:0007669"/>
    <property type="project" value="UniProtKB-UniRule"/>
</dbReference>
<evidence type="ECO:0000313" key="21">
    <source>
        <dbReference type="Proteomes" id="UP000194857"/>
    </source>
</evidence>
<dbReference type="SMR" id="A0A0C7CUG3"/>
<dbReference type="SUPFAM" id="SSF52141">
    <property type="entry name" value="Uracil-DNA glycosylase-like"/>
    <property type="match status" value="1"/>
</dbReference>
<keyword evidence="7 9" id="KW-0378">Hydrolase</keyword>
<dbReference type="InterPro" id="IPR018085">
    <property type="entry name" value="Ura-DNA_Glyclase_AS"/>
</dbReference>
<evidence type="ECO:0000313" key="24">
    <source>
        <dbReference type="Proteomes" id="UP000276985"/>
    </source>
</evidence>
<dbReference type="NCBIfam" id="NF003588">
    <property type="entry name" value="PRK05254.1-1"/>
    <property type="match status" value="1"/>
</dbReference>
<keyword evidence="8 9" id="KW-0234">DNA repair</keyword>
<dbReference type="Proteomes" id="UP000276985">
    <property type="component" value="Unassembled WGS sequence"/>
</dbReference>
<dbReference type="HAMAP" id="MF_00148">
    <property type="entry name" value="UDG"/>
    <property type="match status" value="1"/>
</dbReference>
<accession>A0A0C7CUG3</accession>
<comment type="similarity">
    <text evidence="3 9 11">Belongs to the uracil-DNA glycosylase (UDG) superfamily. UNG family.</text>
</comment>
<comment type="function">
    <text evidence="2 9 11">Excises uracil residues from the DNA which can arise as a result of misincorporation of dUMP residues by DNA polymerase or due to deamination of cytosine.</text>
</comment>
<dbReference type="AlphaFoldDB" id="A0A0C7CUG3"/>
<keyword evidence="6 9" id="KW-0227">DNA damage</keyword>
<dbReference type="NCBIfam" id="TIGR00628">
    <property type="entry name" value="ung"/>
    <property type="match status" value="1"/>
</dbReference>
<dbReference type="SMART" id="SM00987">
    <property type="entry name" value="UreE_C"/>
    <property type="match status" value="1"/>
</dbReference>
<feature type="domain" description="Uracil-DNA glycosylase-like" evidence="12">
    <location>
        <begin position="56"/>
        <end position="216"/>
    </location>
</feature>
<keyword evidence="9" id="KW-0963">Cytoplasm</keyword>
<dbReference type="EC" id="3.2.2.27" evidence="4 9"/>
<dbReference type="NCBIfam" id="NF003589">
    <property type="entry name" value="PRK05254.1-2"/>
    <property type="match status" value="1"/>
</dbReference>
<evidence type="ECO:0000313" key="22">
    <source>
        <dbReference type="Proteomes" id="UP000253594"/>
    </source>
</evidence>
<evidence type="ECO:0000256" key="1">
    <source>
        <dbReference type="ARBA" id="ARBA00001400"/>
    </source>
</evidence>
<evidence type="ECO:0000256" key="6">
    <source>
        <dbReference type="ARBA" id="ARBA00022763"/>
    </source>
</evidence>
<evidence type="ECO:0000256" key="3">
    <source>
        <dbReference type="ARBA" id="ARBA00008184"/>
    </source>
</evidence>
<evidence type="ECO:0000259" key="12">
    <source>
        <dbReference type="SMART" id="SM00986"/>
    </source>
</evidence>
<evidence type="ECO:0000256" key="9">
    <source>
        <dbReference type="HAMAP-Rule" id="MF_00148"/>
    </source>
</evidence>
<dbReference type="GeneID" id="77222682"/>
<reference evidence="14" key="9">
    <citation type="submission" date="2020-01" db="EMBL/GenBank/DDBJ databases">
        <title>Bacteria Cultured from War Wounds Associated with the Conflict in Eastern Ukraine.</title>
        <authorList>
            <person name="Snesrud E."/>
            <person name="Galac M.R."/>
            <person name="Mc Gann P."/>
            <person name="Valentine K."/>
            <person name="Viacheslav K."/>
        </authorList>
    </citation>
    <scope>NUCLEOTIDE SEQUENCE</scope>
    <source>
        <strain evidence="14">VNMU148</strain>
    </source>
</reference>
<dbReference type="CDD" id="cd10027">
    <property type="entry name" value="UDG-F1-like"/>
    <property type="match status" value="1"/>
</dbReference>
<evidence type="ECO:0000313" key="16">
    <source>
        <dbReference type="EMBL" id="RCI73952.1"/>
    </source>
</evidence>
<evidence type="ECO:0000313" key="25">
    <source>
        <dbReference type="Proteomes" id="UP000284767"/>
    </source>
</evidence>
<evidence type="ECO:0000313" key="20">
    <source>
        <dbReference type="Proteomes" id="UP000045039"/>
    </source>
</evidence>
<dbReference type="PANTHER" id="PTHR11264:SF0">
    <property type="entry name" value="URACIL-DNA GLYCOSYLASE"/>
    <property type="match status" value="1"/>
</dbReference>
<evidence type="ECO:0000256" key="8">
    <source>
        <dbReference type="ARBA" id="ARBA00023204"/>
    </source>
</evidence>
<evidence type="ECO:0000256" key="2">
    <source>
        <dbReference type="ARBA" id="ARBA00002631"/>
    </source>
</evidence>
<name>A0A0C7CUG3_PSEAI</name>
<reference evidence="18 25" key="8">
    <citation type="submission" date="2019-01" db="EMBL/GenBank/DDBJ databases">
        <title>The Pseudomonas aeruginosa pan-genome provides new insights on its population structure, horizontal gene transfer and pathogenicity.</title>
        <authorList>
            <person name="Freschi L."/>
            <person name="Vincent A.T."/>
            <person name="Jeukens J."/>
            <person name="Emond-Rheault J.-G."/>
            <person name="Kukavica-Ibrulj I."/>
            <person name="Dupont M.-J."/>
            <person name="Charette S.J."/>
            <person name="Boyle B."/>
            <person name="Levesque R.C."/>
        </authorList>
    </citation>
    <scope>NUCLEOTIDE SEQUENCE [LARGE SCALE GENOMIC DNA]</scope>
    <source>
        <strain evidence="18 25">PA-W36</strain>
    </source>
</reference>
<organism evidence="16 22">
    <name type="scientific">Pseudomonas aeruginosa</name>
    <dbReference type="NCBI Taxonomy" id="287"/>
    <lineage>
        <taxon>Bacteria</taxon>
        <taxon>Pseudomonadati</taxon>
        <taxon>Pseudomonadota</taxon>
        <taxon>Gammaproteobacteria</taxon>
        <taxon>Pseudomonadales</taxon>
        <taxon>Pseudomonadaceae</taxon>
        <taxon>Pseudomonas</taxon>
    </lineage>
</organism>
<dbReference type="GO" id="GO:0097510">
    <property type="term" value="P:base-excision repair, AP site formation via deaminated base removal"/>
    <property type="evidence" value="ECO:0007669"/>
    <property type="project" value="TreeGrafter"/>
</dbReference>
<dbReference type="Proteomes" id="UP000253594">
    <property type="component" value="Unassembled WGS sequence"/>
</dbReference>
<protein>
    <recommendedName>
        <fullName evidence="5 9">Uracil-DNA glycosylase</fullName>
        <shortName evidence="9">UDG</shortName>
        <ecNumber evidence="4 9">3.2.2.27</ecNumber>
    </recommendedName>
</protein>
<dbReference type="SMART" id="SM00986">
    <property type="entry name" value="UDG"/>
    <property type="match status" value="1"/>
</dbReference>
<dbReference type="Proteomes" id="UP000270834">
    <property type="component" value="Unassembled WGS sequence"/>
</dbReference>
<reference evidence="16 22" key="5">
    <citation type="submission" date="2018-07" db="EMBL/GenBank/DDBJ databases">
        <title>Mechanisms of high-level aminoglycoside resistance among Gram-negative pathogens in Brazil.</title>
        <authorList>
            <person name="Ballaben A.S."/>
            <person name="Darini A.L.C."/>
            <person name="Doi Y."/>
        </authorList>
    </citation>
    <scope>NUCLEOTIDE SEQUENCE [LARGE SCALE GENOMIC DNA]</scope>
    <source>
        <strain evidence="16 22">B2-305</strain>
    </source>
</reference>
<comment type="caution">
    <text evidence="16">The sequence shown here is derived from an EMBL/GenBank/DDBJ whole genome shotgun (WGS) entry which is preliminary data.</text>
</comment>
<evidence type="ECO:0000256" key="5">
    <source>
        <dbReference type="ARBA" id="ARBA00018429"/>
    </source>
</evidence>
<evidence type="ECO:0000313" key="18">
    <source>
        <dbReference type="EMBL" id="RPM16998.1"/>
    </source>
</evidence>
<dbReference type="EMBL" id="CVVU01000133">
    <property type="protein sequence ID" value="CRO68358.1"/>
    <property type="molecule type" value="Genomic_DNA"/>
</dbReference>
<evidence type="ECO:0000313" key="13">
    <source>
        <dbReference type="EMBL" id="CRO68358.1"/>
    </source>
</evidence>
<dbReference type="NCBIfam" id="NF003592">
    <property type="entry name" value="PRK05254.1-5"/>
    <property type="match status" value="1"/>
</dbReference>
<evidence type="ECO:0000313" key="14">
    <source>
        <dbReference type="EMBL" id="MZZ17273.1"/>
    </source>
</evidence>
<reference evidence="18 25" key="4">
    <citation type="submission" date="2017-08" db="EMBL/GenBank/DDBJ databases">
        <authorList>
            <person name="Feschi L."/>
            <person name="Jeukens J."/>
            <person name="Emond-Rheault J.-G."/>
            <person name="Kukavica-Ibrulj I."/>
            <person name="Boyle B."/>
            <person name="Levesque R.C."/>
        </authorList>
    </citation>
    <scope>NUCLEOTIDE SEQUENCE [LARGE SCALE GENOMIC DNA]</scope>
    <source>
        <strain evidence="18 25">PA-W36</strain>
    </source>
</reference>
<dbReference type="EMBL" id="NFFZ01000005">
    <property type="protein sequence ID" value="OTI62396.1"/>
    <property type="molecule type" value="Genomic_DNA"/>
</dbReference>
<reference evidence="19 24" key="7">
    <citation type="submission" date="2018-12" db="EMBL/GenBank/DDBJ databases">
        <title>Pseudomonas aeruginosa Diversity Panel.</title>
        <authorList>
            <person name="Snesrud E."/>
            <person name="Mcgann P."/>
        </authorList>
    </citation>
    <scope>NUCLEOTIDE SEQUENCE [LARGE SCALE GENOMIC DNA]</scope>
    <source>
        <strain evidence="19 24">MRSN6241</strain>
    </source>
</reference>
<comment type="subcellular location">
    <subcellularLocation>
        <location evidence="9">Cytoplasm</location>
    </subcellularLocation>
</comment>
<dbReference type="NCBIfam" id="NF003591">
    <property type="entry name" value="PRK05254.1-4"/>
    <property type="match status" value="1"/>
</dbReference>
<evidence type="ECO:0000313" key="15">
    <source>
        <dbReference type="EMBL" id="OTI62396.1"/>
    </source>
</evidence>
<dbReference type="EMBL" id="QORE01000484">
    <property type="protein sequence ID" value="RCI73952.1"/>
    <property type="molecule type" value="Genomic_DNA"/>
</dbReference>
<reference evidence="13" key="2">
    <citation type="submission" date="2015-06" db="EMBL/GenBank/DDBJ databases">
        <authorList>
            <person name="Radhakrishnan R."/>
            <person name="Underwood A."/>
            <person name="Al-Shahib A."/>
        </authorList>
    </citation>
    <scope>NUCLEOTIDE SEQUENCE</scope>
    <source>
        <strain evidence="13">P19_London_7_VIM_2_05_10</strain>
    </source>
</reference>
<dbReference type="Proteomes" id="UP000194857">
    <property type="component" value="Unassembled WGS sequence"/>
</dbReference>
<reference evidence="20" key="1">
    <citation type="submission" date="2015-06" db="EMBL/GenBank/DDBJ databases">
        <authorList>
            <person name="Radhakrishnan Rajesh"/>
            <person name="Underwood Anthony"/>
            <person name="Al-Shahib Ali"/>
        </authorList>
    </citation>
    <scope>NUCLEOTIDE SEQUENCE [LARGE SCALE GENOMIC DNA]</scope>
    <source>
        <strain evidence="20">P19_London_7_VIM_2_05_10</strain>
    </source>
</reference>
<dbReference type="Gene3D" id="3.40.470.10">
    <property type="entry name" value="Uracil-DNA glycosylase-like domain"/>
    <property type="match status" value="1"/>
</dbReference>
<proteinExistence type="inferred from homology"/>
<sequence length="231" mass="26010">MTDNDDRIKLEASWKEALREEFDKPYMKQLGEFLRQEKAAGKVIFPPGPLIFNALNTTPLENVKVVIIGQDPYHGPGQAHGLCFSVQPGVPTPPSLQNIYKELNRDLNIPIPNNGYLQRWAEQGVLLLNTSLTVEQAKAGSHANAGWQPFTDRVIEVVNERCERLVFLLWGSHAQSKQKLIDPQRHLILKSAHPSPLSAYRGFLGNGHFSRTNKFLEQNGKTPIDWSLPDL</sequence>
<dbReference type="OMA" id="PDNGYLM"/>
<dbReference type="InterPro" id="IPR005122">
    <property type="entry name" value="Uracil-DNA_glycosylase-like"/>
</dbReference>
<dbReference type="Pfam" id="PF03167">
    <property type="entry name" value="UDG"/>
    <property type="match status" value="1"/>
</dbReference>
<evidence type="ECO:0000256" key="11">
    <source>
        <dbReference type="RuleBase" id="RU003780"/>
    </source>
</evidence>
<gene>
    <name evidence="9 13" type="primary">ung</name>
    <name evidence="17" type="ORF">ALP65_03089</name>
    <name evidence="15" type="ORF">CAZ10_12580</name>
    <name evidence="16" type="ORF">DT376_15575</name>
    <name evidence="19" type="ORF">DY940_22750</name>
    <name evidence="14" type="ORF">GUL26_33940</name>
    <name evidence="18" type="ORF">IPC1295_12570</name>
    <name evidence="13" type="ORF">PAERUG_P19_London_7_VIM_2_05_10_02266</name>
</gene>
<reference evidence="15 21" key="3">
    <citation type="submission" date="2017-05" db="EMBL/GenBank/DDBJ databases">
        <authorList>
            <person name="Song R."/>
            <person name="Chenine A.L."/>
            <person name="Ruprecht R.M."/>
        </authorList>
    </citation>
    <scope>NUCLEOTIDE SEQUENCE [LARGE SCALE GENOMIC DNA]</scope>
    <source>
        <strain evidence="15 21">S567_C10_BS</strain>
    </source>
</reference>
<dbReference type="EMBL" id="NSNE01000006">
    <property type="protein sequence ID" value="RPM16998.1"/>
    <property type="molecule type" value="Genomic_DNA"/>
</dbReference>
<dbReference type="PROSITE" id="PS00130">
    <property type="entry name" value="U_DNA_GLYCOSYLASE"/>
    <property type="match status" value="1"/>
</dbReference>
<keyword evidence="16" id="KW-0326">Glycosidase</keyword>
<dbReference type="InterPro" id="IPR002043">
    <property type="entry name" value="UDG_fam1"/>
</dbReference>
<evidence type="ECO:0000313" key="17">
    <source>
        <dbReference type="EMBL" id="RMS44687.1"/>
    </source>
</evidence>
<reference evidence="17 23" key="6">
    <citation type="submission" date="2018-08" db="EMBL/GenBank/DDBJ databases">
        <title>Recombination of ecologically and evolutionarily significant loci maintains genetic cohesion in the Pseudomonas syringae species complex.</title>
        <authorList>
            <person name="Dillon M."/>
            <person name="Thakur S."/>
            <person name="Almeida R.N.D."/>
            <person name="Weir B.S."/>
            <person name="Guttman D.S."/>
        </authorList>
    </citation>
    <scope>NUCLEOTIDE SEQUENCE [LARGE SCALE GENOMIC DNA]</scope>
    <source>
        <strain evidence="17 23">ICMP 7846</strain>
    </source>
</reference>